<dbReference type="Gene3D" id="3.90.1750.10">
    <property type="entry name" value="Hect, E3 ligase catalytic domains"/>
    <property type="match status" value="1"/>
</dbReference>
<dbReference type="PROSITE" id="PS50237">
    <property type="entry name" value="HECT"/>
    <property type="match status" value="1"/>
</dbReference>
<keyword evidence="1 2" id="KW-0833">Ubl conjugation pathway</keyword>
<sequence>MTLVHSFSGHIPMTIDSIKDIFIRGNPADYHSAAVLMQDLLKTETDKIKTLAIIFGKIGDISSGKPILFFKDYPLFHDENQFATSYVRSVGVLLNGCAQFIHIIRNLLKQKDELINEIITFILDYNSPDKNRQEKAKENFQKFEKFTSEKYLFSVFSILSNIIEATRRFSFIKDTNTNQIYYMVHFDAKNNFYYAWKMPFSNNSQFVKIHYGPNIIPMSILPFTSDLYQNYDALNPYFKENMMYTQKTIPKECLAYYILNSFNVYMTNSGFLKQFTQVVKNSELKYVTFSSDLAYFRKVLRHHLSSDTEGFFTKNSKELQFTYHSPSDVVSKTRYSIEKNKVTCKAGIHCFMTQTLQQNRPSLMTFKRTSKGAYCIIGLINLSVEEGDGDSFFVEYKDDRVNILSNKVIQTTLDTQTKFIIQLDPLMKLATVYNGDDKSPIETIMTKSLSFSFIIQCHGESEVSYNFYLPEKSASHKFFGTETSVVLPDDLPPVVDLRLTTQIFESRFQSLLRYDAETLKETLSEKFSANTAKLNPPKSQPISFNNTNIARDNSTFNGSLFASVVPDSVIDTVCNIQGEAAAIDDSTGLRIKVSEQDNIFKPKTQLPTISPMWWGVLSPETLNYFGCGYASKARIESQNLLFLNMLNDQNVSVDYVMNFFNLKMEDLIKIFLSLLLYNDKIIPSCLVDFDYDIFDKMTPPKSLQLFLYKTAIDRIIDYVEKTEQIQEFTEKYFNILVQRFNNVHYHSVIDSHPSAVVIKSSQFKHGKVTISRQEVTAWFAIRGGIDQTNKIICQVNGQNLSNNVLVIKSNTVTVKMAMEDQFYIVLIPFSKFSNESLIGTFVDLAVSFKYFVRFLSLHLTVYKPETLQKYRQKLYVLLFDSIIANSSYFNSFGENILAFLSKNLHIVTIDISGEFLQRLNYIIQWNPTNSQQFSNFIMEMKEIFMERTLIYIKKFFPEFSNPSEKEMFKYVPDTSKVCFSLPIEMIPFKLTSQSDFVKITNLCKRLLMTKDITSFPFYILLNFWVIAAMNLPSFDQKLLDDGKTLQIKFRYYVPKKFKFVFKQSNTKYDYLCSITKDGKKVKWTDEIQTANHNEFFINLSTGENWSMKNFTIQTNEKVDSDEFIMKYRDYLVSDMKMICQRWNKSLDMAILRCIPSTTFQNAELDLNFNPEILANNPKLTGFPMSLLYCRSIPLLIVNWMKNHDYLKGGDDFNNFITPIFKLRSFLDIVRANNDNSVPQISINRDMARKLREGTEKDIRCSIIYQIFRSVTIDKLKNGSDQPWKVSFTNERGIDMGGLARELVTELSLDLRNPNCGIVCPTPNSISQVGYYRDKFIFVPTNNSLRDNDKLYMMVGALLLLVIRTGLVQEFDFAPVVWRFLVSNKITIEDIYEIDVNYKNTMESIKESINSGMSEEEFSKQFNLNFVVKDSLGQENSLNQLGRSSKVTLANANEFIALSNEFRINELRKYMNWVRIGFMQNIKTGVPSSLDPDTLEFSACGDPECSYEELAKIVKFEGISDDQQTIFLQVIQKFTPEQRAALIKFTTGRARLPPSSSSNQFKFRVDSNGAMIDKLPTSSTCFHVLHMPRYTSFENAYKMIAVAVENTESFENA</sequence>
<dbReference type="Gene3D" id="3.30.2410.10">
    <property type="entry name" value="Hect, E3 ligase catalytic domain"/>
    <property type="match status" value="1"/>
</dbReference>
<name>A2E9D5_TRIV3</name>
<accession>A2E9D5</accession>
<dbReference type="STRING" id="5722.A2E9D5"/>
<proteinExistence type="predicted"/>
<dbReference type="EMBL" id="DS113333">
    <property type="protein sequence ID" value="EAY10699.1"/>
    <property type="molecule type" value="Genomic_DNA"/>
</dbReference>
<dbReference type="VEuPathDB" id="TrichDB:TVAGG3_0000710"/>
<dbReference type="RefSeq" id="XP_001322922.1">
    <property type="nucleotide sequence ID" value="XM_001322887.1"/>
</dbReference>
<dbReference type="GO" id="GO:0005737">
    <property type="term" value="C:cytoplasm"/>
    <property type="evidence" value="ECO:0000318"/>
    <property type="project" value="GO_Central"/>
</dbReference>
<dbReference type="InterPro" id="IPR035983">
    <property type="entry name" value="Hect_E3_ubiquitin_ligase"/>
</dbReference>
<feature type="active site" description="Glycyl thioester intermediate" evidence="2">
    <location>
        <position position="1580"/>
    </location>
</feature>
<evidence type="ECO:0000256" key="2">
    <source>
        <dbReference type="PROSITE-ProRule" id="PRU00104"/>
    </source>
</evidence>
<dbReference type="SUPFAM" id="SSF56204">
    <property type="entry name" value="Hect, E3 ligase catalytic domain"/>
    <property type="match status" value="1"/>
</dbReference>
<reference evidence="4" key="2">
    <citation type="journal article" date="2007" name="Science">
        <title>Draft genome sequence of the sexually transmitted pathogen Trichomonas vaginalis.</title>
        <authorList>
            <person name="Carlton J.M."/>
            <person name="Hirt R.P."/>
            <person name="Silva J.C."/>
            <person name="Delcher A.L."/>
            <person name="Schatz M."/>
            <person name="Zhao Q."/>
            <person name="Wortman J.R."/>
            <person name="Bidwell S.L."/>
            <person name="Alsmark U.C.M."/>
            <person name="Besteiro S."/>
            <person name="Sicheritz-Ponten T."/>
            <person name="Noel C.J."/>
            <person name="Dacks J.B."/>
            <person name="Foster P.G."/>
            <person name="Simillion C."/>
            <person name="Van de Peer Y."/>
            <person name="Miranda-Saavedra D."/>
            <person name="Barton G.J."/>
            <person name="Westrop G.D."/>
            <person name="Mueller S."/>
            <person name="Dessi D."/>
            <person name="Fiori P.L."/>
            <person name="Ren Q."/>
            <person name="Paulsen I."/>
            <person name="Zhang H."/>
            <person name="Bastida-Corcuera F.D."/>
            <person name="Simoes-Barbosa A."/>
            <person name="Brown M.T."/>
            <person name="Hayes R.D."/>
            <person name="Mukherjee M."/>
            <person name="Okumura C.Y."/>
            <person name="Schneider R."/>
            <person name="Smith A.J."/>
            <person name="Vanacova S."/>
            <person name="Villalvazo M."/>
            <person name="Haas B.J."/>
            <person name="Pertea M."/>
            <person name="Feldblyum T.V."/>
            <person name="Utterback T.R."/>
            <person name="Shu C.L."/>
            <person name="Osoegawa K."/>
            <person name="de Jong P.J."/>
            <person name="Hrdy I."/>
            <person name="Horvathova L."/>
            <person name="Zubacova Z."/>
            <person name="Dolezal P."/>
            <person name="Malik S.B."/>
            <person name="Logsdon J.M. Jr."/>
            <person name="Henze K."/>
            <person name="Gupta A."/>
            <person name="Wang C.C."/>
            <person name="Dunne R.L."/>
            <person name="Upcroft J.A."/>
            <person name="Upcroft P."/>
            <person name="White O."/>
            <person name="Salzberg S.L."/>
            <person name="Tang P."/>
            <person name="Chiu C.-H."/>
            <person name="Lee Y.-S."/>
            <person name="Embley T.M."/>
            <person name="Coombs G.H."/>
            <person name="Mottram J.C."/>
            <person name="Tachezy J."/>
            <person name="Fraser-Liggett C.M."/>
            <person name="Johnson P.J."/>
        </authorList>
    </citation>
    <scope>NUCLEOTIDE SEQUENCE [LARGE SCALE GENOMIC DNA]</scope>
    <source>
        <strain evidence="4">G3</strain>
    </source>
</reference>
<evidence type="ECO:0000313" key="4">
    <source>
        <dbReference type="EMBL" id="EAY10699.1"/>
    </source>
</evidence>
<dbReference type="eggNOG" id="KOG1426">
    <property type="taxonomic scope" value="Eukaryota"/>
</dbReference>
<evidence type="ECO:0000256" key="1">
    <source>
        <dbReference type="ARBA" id="ARBA00022786"/>
    </source>
</evidence>
<evidence type="ECO:0000259" key="3">
    <source>
        <dbReference type="PROSITE" id="PS50237"/>
    </source>
</evidence>
<dbReference type="SMART" id="SM00119">
    <property type="entry name" value="HECTc"/>
    <property type="match status" value="1"/>
</dbReference>
<feature type="domain" description="HECT" evidence="3">
    <location>
        <begin position="1271"/>
        <end position="1612"/>
    </location>
</feature>
<organism evidence="4 5">
    <name type="scientific">Trichomonas vaginalis (strain ATCC PRA-98 / G3)</name>
    <dbReference type="NCBI Taxonomy" id="412133"/>
    <lineage>
        <taxon>Eukaryota</taxon>
        <taxon>Metamonada</taxon>
        <taxon>Parabasalia</taxon>
        <taxon>Trichomonadida</taxon>
        <taxon>Trichomonadidae</taxon>
        <taxon>Trichomonas</taxon>
    </lineage>
</organism>
<keyword evidence="5" id="KW-1185">Reference proteome</keyword>
<dbReference type="InterPro" id="IPR042469">
    <property type="entry name" value="HECTD3"/>
</dbReference>
<dbReference type="VEuPathDB" id="TrichDB:TVAG_364230"/>
<dbReference type="InterPro" id="IPR000569">
    <property type="entry name" value="HECT_dom"/>
</dbReference>
<dbReference type="SMR" id="A2E9D5"/>
<dbReference type="InParanoid" id="A2E9D5"/>
<dbReference type="Proteomes" id="UP000001542">
    <property type="component" value="Unassembled WGS sequence"/>
</dbReference>
<dbReference type="OrthoDB" id="239701at2759"/>
<reference evidence="4" key="1">
    <citation type="submission" date="2006-10" db="EMBL/GenBank/DDBJ databases">
        <authorList>
            <person name="Amadeo P."/>
            <person name="Zhao Q."/>
            <person name="Wortman J."/>
            <person name="Fraser-Liggett C."/>
            <person name="Carlton J."/>
        </authorList>
    </citation>
    <scope>NUCLEOTIDE SEQUENCE</scope>
    <source>
        <strain evidence="4">G3</strain>
    </source>
</reference>
<dbReference type="Pfam" id="PF00632">
    <property type="entry name" value="HECT"/>
    <property type="match status" value="1"/>
</dbReference>
<dbReference type="KEGG" id="tva:4768634"/>
<protein>
    <recommendedName>
        <fullName evidence="3">HECT domain-containing protein</fullName>
    </recommendedName>
</protein>
<dbReference type="Gene3D" id="3.30.2160.10">
    <property type="entry name" value="Hect, E3 ligase catalytic domain"/>
    <property type="match status" value="1"/>
</dbReference>
<dbReference type="GO" id="GO:0004842">
    <property type="term" value="F:ubiquitin-protein transferase activity"/>
    <property type="evidence" value="ECO:0007669"/>
    <property type="project" value="InterPro"/>
</dbReference>
<dbReference type="PANTHER" id="PTHR46654:SF1">
    <property type="entry name" value="E3 UBIQUITIN-PROTEIN LIGASE HECTD3"/>
    <property type="match status" value="1"/>
</dbReference>
<dbReference type="PANTHER" id="PTHR46654">
    <property type="entry name" value="E3 UBIQUITIN-PROTEIN LIGASE HECTD3"/>
    <property type="match status" value="1"/>
</dbReference>
<gene>
    <name evidence="4" type="ORF">TVAG_364230</name>
</gene>
<evidence type="ECO:0000313" key="5">
    <source>
        <dbReference type="Proteomes" id="UP000001542"/>
    </source>
</evidence>